<dbReference type="PANTHER" id="PTHR43711:SF1">
    <property type="entry name" value="HISTIDINE KINASE 1"/>
    <property type="match status" value="1"/>
</dbReference>
<dbReference type="SUPFAM" id="SSF55874">
    <property type="entry name" value="ATPase domain of HSP90 chaperone/DNA topoisomerase II/histidine kinase"/>
    <property type="match status" value="1"/>
</dbReference>
<dbReference type="InterPro" id="IPR035965">
    <property type="entry name" value="PAS-like_dom_sf"/>
</dbReference>
<keyword evidence="5" id="KW-0902">Two-component regulatory system</keyword>
<evidence type="ECO:0000256" key="5">
    <source>
        <dbReference type="ARBA" id="ARBA00023012"/>
    </source>
</evidence>
<evidence type="ECO:0000256" key="1">
    <source>
        <dbReference type="ARBA" id="ARBA00000085"/>
    </source>
</evidence>
<dbReference type="SUPFAM" id="SSF55785">
    <property type="entry name" value="PYP-like sensor domain (PAS domain)"/>
    <property type="match status" value="1"/>
</dbReference>
<dbReference type="Pfam" id="PF08448">
    <property type="entry name" value="PAS_4"/>
    <property type="match status" value="1"/>
</dbReference>
<dbReference type="AlphaFoldDB" id="A0A1H3YPE6"/>
<keyword evidence="8" id="KW-1185">Reference proteome</keyword>
<dbReference type="EMBL" id="FNQT01000002">
    <property type="protein sequence ID" value="SEA13479.1"/>
    <property type="molecule type" value="Genomic_DNA"/>
</dbReference>
<sequence length="507" mass="55862">MTGELPASADGHPTPPRLDGVLDRVTDGVFGFDAEWHVTFVNDCAHALVCDATGETVTAEDLVGRSIWDVLPELRDTTFETECRAAMRTRESVTFETHYDPLDAWFDVRLYPSESGLTVWMHESAEDGHDSRERREAVLREMYDVIADRDATFEEQVDDLLRIGQRILGTAYGTLSRVRGDKYTFEVVRSPGDIEAGDTVDLSATNCERVVLDEETLVLADLAAEAPELTERAGFAEWGISCYLGTPVIVDDEVYGTFCFYDTDPRTETFSDWEVTLVDLMGRWVSVALERELVEEQLRQQNARLEEFATMVSHDLRNPLNVADGWLDQARETGDAESLDRVESSHERMREIIDDVLALARAGRAVDDPVSLDLGRVAADAWEQVDTDGATLTMDLESDATGDPKRLQQLFENLFRNAVDHGSGEDGAAGLTVRVGSLVGGFYVEDDGVGIPVADRERILESGYTTADDGTGLGLGLVDDIATAHGWSVDVTESESGGARIEFTNVD</sequence>
<name>A0A1H3YPE6_9EURY</name>
<dbReference type="InterPro" id="IPR005467">
    <property type="entry name" value="His_kinase_dom"/>
</dbReference>
<comment type="catalytic activity">
    <reaction evidence="1">
        <text>ATP + protein L-histidine = ADP + protein N-phospho-L-histidine.</text>
        <dbReference type="EC" id="2.7.13.3"/>
    </reaction>
</comment>
<dbReference type="OrthoDB" id="8127at2157"/>
<keyword evidence="3" id="KW-0808">Transferase</keyword>
<dbReference type="STRING" id="555874.SAMN04488065_2024"/>
<gene>
    <name evidence="7" type="ORF">SAMN04488065_2024</name>
</gene>
<dbReference type="Gene3D" id="3.30.565.10">
    <property type="entry name" value="Histidine kinase-like ATPase, C-terminal domain"/>
    <property type="match status" value="1"/>
</dbReference>
<dbReference type="RefSeq" id="WP_092634501.1">
    <property type="nucleotide sequence ID" value="NZ_FNQT01000002.1"/>
</dbReference>
<dbReference type="InterPro" id="IPR003018">
    <property type="entry name" value="GAF"/>
</dbReference>
<evidence type="ECO:0000313" key="8">
    <source>
        <dbReference type="Proteomes" id="UP000236755"/>
    </source>
</evidence>
<accession>A0A1H3YPE6</accession>
<dbReference type="PROSITE" id="PS50109">
    <property type="entry name" value="HIS_KIN"/>
    <property type="match status" value="1"/>
</dbReference>
<dbReference type="Proteomes" id="UP000236755">
    <property type="component" value="Unassembled WGS sequence"/>
</dbReference>
<dbReference type="InterPro" id="IPR003661">
    <property type="entry name" value="HisK_dim/P_dom"/>
</dbReference>
<feature type="domain" description="Histidine kinase" evidence="6">
    <location>
        <begin position="311"/>
        <end position="504"/>
    </location>
</feature>
<dbReference type="InterPro" id="IPR013656">
    <property type="entry name" value="PAS_4"/>
</dbReference>
<dbReference type="SMART" id="SM00065">
    <property type="entry name" value="GAF"/>
    <property type="match status" value="1"/>
</dbReference>
<dbReference type="InterPro" id="IPR050736">
    <property type="entry name" value="Sensor_HK_Regulatory"/>
</dbReference>
<dbReference type="GO" id="GO:0000155">
    <property type="term" value="F:phosphorelay sensor kinase activity"/>
    <property type="evidence" value="ECO:0007669"/>
    <property type="project" value="InterPro"/>
</dbReference>
<evidence type="ECO:0000256" key="2">
    <source>
        <dbReference type="ARBA" id="ARBA00012438"/>
    </source>
</evidence>
<dbReference type="InterPro" id="IPR036890">
    <property type="entry name" value="HATPase_C_sf"/>
</dbReference>
<dbReference type="SUPFAM" id="SSF55781">
    <property type="entry name" value="GAF domain-like"/>
    <property type="match status" value="1"/>
</dbReference>
<dbReference type="EC" id="2.7.13.3" evidence="2"/>
<dbReference type="Gene3D" id="3.30.450.40">
    <property type="match status" value="1"/>
</dbReference>
<dbReference type="InterPro" id="IPR003594">
    <property type="entry name" value="HATPase_dom"/>
</dbReference>
<dbReference type="Gene3D" id="1.10.287.130">
    <property type="match status" value="1"/>
</dbReference>
<dbReference type="SMART" id="SM00388">
    <property type="entry name" value="HisKA"/>
    <property type="match status" value="1"/>
</dbReference>
<dbReference type="InterPro" id="IPR029016">
    <property type="entry name" value="GAF-like_dom_sf"/>
</dbReference>
<dbReference type="InterPro" id="IPR036097">
    <property type="entry name" value="HisK_dim/P_sf"/>
</dbReference>
<dbReference type="Pfam" id="PF02518">
    <property type="entry name" value="HATPase_c"/>
    <property type="match status" value="1"/>
</dbReference>
<proteinExistence type="predicted"/>
<dbReference type="Gene3D" id="3.30.450.20">
    <property type="entry name" value="PAS domain"/>
    <property type="match status" value="1"/>
</dbReference>
<evidence type="ECO:0000313" key="7">
    <source>
        <dbReference type="EMBL" id="SEA13479.1"/>
    </source>
</evidence>
<dbReference type="SUPFAM" id="SSF47384">
    <property type="entry name" value="Homodimeric domain of signal transducing histidine kinase"/>
    <property type="match status" value="1"/>
</dbReference>
<dbReference type="SMART" id="SM00387">
    <property type="entry name" value="HATPase_c"/>
    <property type="match status" value="1"/>
</dbReference>
<evidence type="ECO:0000256" key="4">
    <source>
        <dbReference type="ARBA" id="ARBA00022777"/>
    </source>
</evidence>
<protein>
    <recommendedName>
        <fullName evidence="2">histidine kinase</fullName>
        <ecNumber evidence="2">2.7.13.3</ecNumber>
    </recommendedName>
</protein>
<keyword evidence="4" id="KW-0418">Kinase</keyword>
<evidence type="ECO:0000256" key="3">
    <source>
        <dbReference type="ARBA" id="ARBA00022679"/>
    </source>
</evidence>
<dbReference type="CDD" id="cd00130">
    <property type="entry name" value="PAS"/>
    <property type="match status" value="1"/>
</dbReference>
<reference evidence="7 8" key="1">
    <citation type="submission" date="2016-10" db="EMBL/GenBank/DDBJ databases">
        <authorList>
            <person name="de Groot N.N."/>
        </authorList>
    </citation>
    <scope>NUCLEOTIDE SEQUENCE [LARGE SCALE GENOMIC DNA]</scope>
    <source>
        <strain evidence="7 8">CGMCC 1.8712</strain>
    </source>
</reference>
<dbReference type="CDD" id="cd00082">
    <property type="entry name" value="HisKA"/>
    <property type="match status" value="1"/>
</dbReference>
<dbReference type="InterPro" id="IPR000014">
    <property type="entry name" value="PAS"/>
</dbReference>
<dbReference type="PANTHER" id="PTHR43711">
    <property type="entry name" value="TWO-COMPONENT HISTIDINE KINASE"/>
    <property type="match status" value="1"/>
</dbReference>
<dbReference type="CDD" id="cd00075">
    <property type="entry name" value="HATPase"/>
    <property type="match status" value="1"/>
</dbReference>
<organism evidence="7 8">
    <name type="scientific">Haloplanus vescus</name>
    <dbReference type="NCBI Taxonomy" id="555874"/>
    <lineage>
        <taxon>Archaea</taxon>
        <taxon>Methanobacteriati</taxon>
        <taxon>Methanobacteriota</taxon>
        <taxon>Stenosarchaea group</taxon>
        <taxon>Halobacteria</taxon>
        <taxon>Halobacteriales</taxon>
        <taxon>Haloferacaceae</taxon>
        <taxon>Haloplanus</taxon>
    </lineage>
</organism>
<dbReference type="Pfam" id="PF01590">
    <property type="entry name" value="GAF"/>
    <property type="match status" value="1"/>
</dbReference>
<evidence type="ECO:0000259" key="6">
    <source>
        <dbReference type="PROSITE" id="PS50109"/>
    </source>
</evidence>
<dbReference type="Pfam" id="PF00512">
    <property type="entry name" value="HisKA"/>
    <property type="match status" value="1"/>
</dbReference>